<dbReference type="OrthoDB" id="340836at2"/>
<name>N1WKW5_9LEPT</name>
<accession>N1WKW5</accession>
<dbReference type="AlphaFoldDB" id="N1WKW5"/>
<comment type="caution">
    <text evidence="1">The sequence shown here is derived from an EMBL/GenBank/DDBJ whole genome shotgun (WGS) entry which is preliminary data.</text>
</comment>
<reference evidence="1" key="1">
    <citation type="submission" date="2013-03" db="EMBL/GenBank/DDBJ databases">
        <authorList>
            <person name="Harkins D.M."/>
            <person name="Durkin A.S."/>
            <person name="Brinkac L.M."/>
            <person name="Haft D.H."/>
            <person name="Selengut J.D."/>
            <person name="Sanka R."/>
            <person name="DePew J."/>
            <person name="Purushe J."/>
            <person name="Hartskeerl R.A."/>
            <person name="Ahmed A."/>
            <person name="van der Linden H."/>
            <person name="Goris M.G.A."/>
            <person name="Vinetz J.M."/>
            <person name="Sutton G.G."/>
            <person name="Nierman W.C."/>
            <person name="Fouts D.E."/>
        </authorList>
    </citation>
    <scope>NUCLEOTIDE SEQUENCE [LARGE SCALE GENOMIC DNA]</scope>
    <source>
        <strain evidence="1">ICFT</strain>
    </source>
</reference>
<dbReference type="STRING" id="1218598.LEP1GSC060_0440"/>
<proteinExistence type="predicted"/>
<evidence type="ECO:0000313" key="2">
    <source>
        <dbReference type="Proteomes" id="UP000012313"/>
    </source>
</evidence>
<dbReference type="InterPro" id="IPR011042">
    <property type="entry name" value="6-blade_b-propeller_TolB-like"/>
</dbReference>
<dbReference type="PROSITE" id="PS51257">
    <property type="entry name" value="PROKAR_LIPOPROTEIN"/>
    <property type="match status" value="1"/>
</dbReference>
<keyword evidence="2" id="KW-1185">Reference proteome</keyword>
<sequence length="149" mass="16165">MFYRIPISILVFVSCSTSSVYNPSILMSQAWAENTILNCILTECYLCTLKVTENPVVSVFAGTGIGTSADGNGLNASFYGPAHISLDNIGTMFVSDVFSNRIRIVDPALNVSTVPHTFMAIGVVKVDCANQRLLVADSSENQIFQVKFE</sequence>
<gene>
    <name evidence="1" type="ORF">LEP1GSC060_0440</name>
</gene>
<protein>
    <submittedName>
        <fullName evidence="1">Lipoprotein</fullName>
    </submittedName>
</protein>
<dbReference type="EMBL" id="AOHC02000011">
    <property type="protein sequence ID" value="EMY79570.1"/>
    <property type="molecule type" value="Genomic_DNA"/>
</dbReference>
<dbReference type="RefSeq" id="WP_002994316.1">
    <property type="nucleotide sequence ID" value="NZ_AOHC02000011.1"/>
</dbReference>
<evidence type="ECO:0000313" key="1">
    <source>
        <dbReference type="EMBL" id="EMY79570.1"/>
    </source>
</evidence>
<dbReference type="SUPFAM" id="SSF63829">
    <property type="entry name" value="Calcium-dependent phosphotriesterase"/>
    <property type="match status" value="1"/>
</dbReference>
<keyword evidence="1" id="KW-0449">Lipoprotein</keyword>
<dbReference type="Proteomes" id="UP000012313">
    <property type="component" value="Unassembled WGS sequence"/>
</dbReference>
<dbReference type="Gene3D" id="2.120.10.30">
    <property type="entry name" value="TolB, C-terminal domain"/>
    <property type="match status" value="1"/>
</dbReference>
<organism evidence="1 2">
    <name type="scientific">Leptospira weilii serovar Ranarum str. ICFT</name>
    <dbReference type="NCBI Taxonomy" id="1218598"/>
    <lineage>
        <taxon>Bacteria</taxon>
        <taxon>Pseudomonadati</taxon>
        <taxon>Spirochaetota</taxon>
        <taxon>Spirochaetia</taxon>
        <taxon>Leptospirales</taxon>
        <taxon>Leptospiraceae</taxon>
        <taxon>Leptospira</taxon>
    </lineage>
</organism>